<evidence type="ECO:0000259" key="1">
    <source>
        <dbReference type="Pfam" id="PF00899"/>
    </source>
</evidence>
<keyword evidence="2" id="KW-0548">Nucleotidyltransferase</keyword>
<feature type="domain" description="THIF-type NAD/FAD binding fold" evidence="1">
    <location>
        <begin position="17"/>
        <end position="250"/>
    </location>
</feature>
<name>A0ABS7YA69_9BURK</name>
<protein>
    <submittedName>
        <fullName evidence="2">ThiF family adenylyltransferase</fullName>
    </submittedName>
</protein>
<dbReference type="GO" id="GO:0016779">
    <property type="term" value="F:nucleotidyltransferase activity"/>
    <property type="evidence" value="ECO:0007669"/>
    <property type="project" value="UniProtKB-KW"/>
</dbReference>
<dbReference type="InterPro" id="IPR035985">
    <property type="entry name" value="Ubiquitin-activating_enz"/>
</dbReference>
<evidence type="ECO:0000313" key="2">
    <source>
        <dbReference type="EMBL" id="MCA1855877.1"/>
    </source>
</evidence>
<dbReference type="SUPFAM" id="SSF69572">
    <property type="entry name" value="Activating enzymes of the ubiquitin-like proteins"/>
    <property type="match status" value="1"/>
</dbReference>
<reference evidence="2 3" key="1">
    <citation type="submission" date="2021-07" db="EMBL/GenBank/DDBJ databases">
        <title>Characterization of Violacein-producing bacteria and related species.</title>
        <authorList>
            <person name="Wilson H.S."/>
            <person name="De Leon M.E."/>
        </authorList>
    </citation>
    <scope>NUCLEOTIDE SEQUENCE [LARGE SCALE GENOMIC DNA]</scope>
    <source>
        <strain evidence="2 3">HSC-2F05</strain>
    </source>
</reference>
<keyword evidence="2" id="KW-0808">Transferase</keyword>
<dbReference type="InterPro" id="IPR045886">
    <property type="entry name" value="ThiF/MoeB/HesA"/>
</dbReference>
<accession>A0ABS7YA69</accession>
<dbReference type="InterPro" id="IPR000594">
    <property type="entry name" value="ThiF_NAD_FAD-bd"/>
</dbReference>
<comment type="caution">
    <text evidence="2">The sequence shown here is derived from an EMBL/GenBank/DDBJ whole genome shotgun (WGS) entry which is preliminary data.</text>
</comment>
<dbReference type="RefSeq" id="WP_225238239.1">
    <property type="nucleotide sequence ID" value="NZ_JAHYBX010000002.1"/>
</dbReference>
<dbReference type="Pfam" id="PF00899">
    <property type="entry name" value="ThiF"/>
    <property type="match status" value="1"/>
</dbReference>
<dbReference type="Gene3D" id="3.40.50.720">
    <property type="entry name" value="NAD(P)-binding Rossmann-like Domain"/>
    <property type="match status" value="1"/>
</dbReference>
<dbReference type="EMBL" id="JAHYBX010000002">
    <property type="protein sequence ID" value="MCA1855877.1"/>
    <property type="molecule type" value="Genomic_DNA"/>
</dbReference>
<gene>
    <name evidence="2" type="ORF">LE190_08050</name>
</gene>
<sequence length="275" mass="29279">MTTFNYDTFVTRNKGYIAADTQNKVSNARLLFAGCGLGSSTAICAARTGFQHFVLIDGDTVDAHNLNRQFFDFDDIGTPKVEALKKQILRINPEANVEIHVAMLDKDNAAGLVGSVDLIFDTIDFVDLEAVLALHGNAAAQGKPIFTAMNIGFGAGVMYFPPGGGNSLPAILQRDVEAAAAEGNLSYTAVFQRVMGRIGAHLDRQVMEEVAKALTIMEDGTACPASQIAVGSFSVAALAMAMMHDVLAGMEVPAAPQMVIHSFRNHVTKMVNIAS</sequence>
<keyword evidence="3" id="KW-1185">Reference proteome</keyword>
<dbReference type="Proteomes" id="UP001198602">
    <property type="component" value="Unassembled WGS sequence"/>
</dbReference>
<dbReference type="PANTHER" id="PTHR43267:SF3">
    <property type="entry name" value="THIF PROTEIN"/>
    <property type="match status" value="1"/>
</dbReference>
<organism evidence="2 3">
    <name type="scientific">Massilia hydrophila</name>
    <dbReference type="NCBI Taxonomy" id="3044279"/>
    <lineage>
        <taxon>Bacteria</taxon>
        <taxon>Pseudomonadati</taxon>
        <taxon>Pseudomonadota</taxon>
        <taxon>Betaproteobacteria</taxon>
        <taxon>Burkholderiales</taxon>
        <taxon>Oxalobacteraceae</taxon>
        <taxon>Telluria group</taxon>
        <taxon>Massilia</taxon>
    </lineage>
</organism>
<dbReference type="PANTHER" id="PTHR43267">
    <property type="entry name" value="TRNA THREONYLCARBAMOYLADENOSINE DEHYDRATASE"/>
    <property type="match status" value="1"/>
</dbReference>
<proteinExistence type="predicted"/>
<evidence type="ECO:0000313" key="3">
    <source>
        <dbReference type="Proteomes" id="UP001198602"/>
    </source>
</evidence>